<evidence type="ECO:0000313" key="1">
    <source>
        <dbReference type="EMBL" id="GAI49227.1"/>
    </source>
</evidence>
<proteinExistence type="predicted"/>
<name>X1NYU9_9ZZZZ</name>
<gene>
    <name evidence="1" type="ORF">S06H3_55996</name>
</gene>
<dbReference type="EMBL" id="BARV01035976">
    <property type="protein sequence ID" value="GAI49227.1"/>
    <property type="molecule type" value="Genomic_DNA"/>
</dbReference>
<sequence>MPWTEISTGTAQLTFTNTGLVEWNTALQLKMGAPTWVELMCNVADGTLGIRAVNSPSGFPIVAEPEGSEYKIDSVAALEAAGISVANTITVEPESWYQPTAPGTGPSVWFGHEPIYY</sequence>
<reference evidence="1" key="1">
    <citation type="journal article" date="2014" name="Front. Microbiol.">
        <title>High frequency of phylogenetically diverse reductive dehalogenase-homologous genes in deep subseafloor sedimentary metagenomes.</title>
        <authorList>
            <person name="Kawai M."/>
            <person name="Futagami T."/>
            <person name="Toyoda A."/>
            <person name="Takaki Y."/>
            <person name="Nishi S."/>
            <person name="Hori S."/>
            <person name="Arai W."/>
            <person name="Tsubouchi T."/>
            <person name="Morono Y."/>
            <person name="Uchiyama I."/>
            <person name="Ito T."/>
            <person name="Fujiyama A."/>
            <person name="Inagaki F."/>
            <person name="Takami H."/>
        </authorList>
    </citation>
    <scope>NUCLEOTIDE SEQUENCE</scope>
    <source>
        <strain evidence="1">Expedition CK06-06</strain>
    </source>
</reference>
<dbReference type="AlphaFoldDB" id="X1NYU9"/>
<feature type="non-terminal residue" evidence="1">
    <location>
        <position position="117"/>
    </location>
</feature>
<organism evidence="1">
    <name type="scientific">marine sediment metagenome</name>
    <dbReference type="NCBI Taxonomy" id="412755"/>
    <lineage>
        <taxon>unclassified sequences</taxon>
        <taxon>metagenomes</taxon>
        <taxon>ecological metagenomes</taxon>
    </lineage>
</organism>
<comment type="caution">
    <text evidence="1">The sequence shown here is derived from an EMBL/GenBank/DDBJ whole genome shotgun (WGS) entry which is preliminary data.</text>
</comment>
<accession>X1NYU9</accession>
<protein>
    <submittedName>
        <fullName evidence="1">Uncharacterized protein</fullName>
    </submittedName>
</protein>